<dbReference type="InterPro" id="IPR003615">
    <property type="entry name" value="HNH_nuc"/>
</dbReference>
<dbReference type="InterPro" id="IPR010373">
    <property type="entry name" value="DUF968"/>
</dbReference>
<dbReference type="CDD" id="cd00085">
    <property type="entry name" value="HNHc"/>
    <property type="match status" value="1"/>
</dbReference>
<protein>
    <submittedName>
        <fullName evidence="1">DUF968 domain-containing protein</fullName>
    </submittedName>
</protein>
<evidence type="ECO:0000313" key="2">
    <source>
        <dbReference type="Proteomes" id="UP000230961"/>
    </source>
</evidence>
<dbReference type="Pfam" id="PF06147">
    <property type="entry name" value="DUF968"/>
    <property type="match status" value="1"/>
</dbReference>
<gene>
    <name evidence="1" type="ORF">LC20_03912</name>
</gene>
<name>A0A7U4K1X7_YEREN</name>
<accession>A0A7U4K1X7</accession>
<sequence>MRALLTPFIQRELGVVILKPGADLLPYMSGRLLVATEPDEFKLLPAGALPVANQQLANDPRLLPFFEHERVINAAGGPRVLEAWVERLKECQWHDPDDTHDRNLTTLRYNQRSIRLCWHHDNKLREQTLPRLNQLATNNLIAWVVETVRGYFRFSEGHQLTLPELCWWAVVNEVYDLLPDAIARSSLRMPAAVIETGGTKESDITWSPAPQAVVAKKVTKARPPTEIAVKPALALKVDAEPPAGFMLRPKLRRWENRKYLQWVKSQPCCGCGNGDCDPHHIIGHGQGGMATKAHDLFTFPLCRTCHDKLHDNQRAWEEQHGSQIVLLFRFMDRSIGIGALA</sequence>
<dbReference type="EMBL" id="CP007448">
    <property type="protein sequence ID" value="AHM75165.1"/>
    <property type="molecule type" value="Genomic_DNA"/>
</dbReference>
<organism evidence="1 2">
    <name type="scientific">Yersinia enterocolitica LC20</name>
    <dbReference type="NCBI Taxonomy" id="1443113"/>
    <lineage>
        <taxon>Bacteria</taxon>
        <taxon>Pseudomonadati</taxon>
        <taxon>Pseudomonadota</taxon>
        <taxon>Gammaproteobacteria</taxon>
        <taxon>Enterobacterales</taxon>
        <taxon>Yersiniaceae</taxon>
        <taxon>Yersinia</taxon>
    </lineage>
</organism>
<dbReference type="Gene3D" id="3.30.50.20">
    <property type="entry name" value="prophage-derive protein ybcO"/>
    <property type="match status" value="1"/>
</dbReference>
<dbReference type="KEGG" id="yel:LC20_03912"/>
<dbReference type="Proteomes" id="UP000230961">
    <property type="component" value="Chromosome"/>
</dbReference>
<dbReference type="AlphaFoldDB" id="A0A7U4K1X7"/>
<evidence type="ECO:0000313" key="1">
    <source>
        <dbReference type="EMBL" id="AHM75165.1"/>
    </source>
</evidence>
<reference evidence="1 2" key="1">
    <citation type="submission" date="2017-11" db="EMBL/GenBank/DDBJ databases">
        <title>The complete genome sequence and comparative genome analysis of Yersinia enterocolitica strain LC20.</title>
        <authorList>
            <person name="Shi G."/>
            <person name="Su M."/>
            <person name="Liang J."/>
            <person name="Gu W."/>
            <person name="Xiao Y."/>
            <person name="Zhang Z."/>
            <person name="Qiu H."/>
            <person name="Duan R."/>
            <person name="Zhang Z."/>
            <person name="Li Y."/>
            <person name="Zhang X."/>
            <person name="Ling Y."/>
            <person name="Song L."/>
            <person name="Chen M."/>
            <person name="Zhao Y."/>
            <person name="Wu J."/>
            <person name="Jing H."/>
            <person name="Xiao J."/>
            <person name="Wang X."/>
        </authorList>
    </citation>
    <scope>NUCLEOTIDE SEQUENCE [LARGE SCALE GENOMIC DNA]</scope>
    <source>
        <strain evidence="1 2">LC20</strain>
    </source>
</reference>
<proteinExistence type="predicted"/>